<evidence type="ECO:0000256" key="6">
    <source>
        <dbReference type="ARBA" id="ARBA00022723"/>
    </source>
</evidence>
<protein>
    <recommendedName>
        <fullName evidence="4">pyruvate kinase</fullName>
        <ecNumber evidence="4">2.7.1.40</ecNumber>
    </recommendedName>
</protein>
<dbReference type="InterPro" id="IPR015795">
    <property type="entry name" value="Pyrv_Knase_C"/>
</dbReference>
<accession>A0A8J8T7F7</accession>
<evidence type="ECO:0000259" key="14">
    <source>
        <dbReference type="Pfam" id="PF00224"/>
    </source>
</evidence>
<evidence type="ECO:0000256" key="13">
    <source>
        <dbReference type="SAM" id="MobiDB-lite"/>
    </source>
</evidence>
<keyword evidence="7" id="KW-0547">Nucleotide-binding</keyword>
<keyword evidence="10" id="KW-0460">Magnesium</keyword>
<dbReference type="SUPFAM" id="SSF51621">
    <property type="entry name" value="Phosphoenolpyruvate/pyruvate domain"/>
    <property type="match status" value="1"/>
</dbReference>
<dbReference type="GO" id="GO:0000287">
    <property type="term" value="F:magnesium ion binding"/>
    <property type="evidence" value="ECO:0007669"/>
    <property type="project" value="InterPro"/>
</dbReference>
<dbReference type="GO" id="GO:0030955">
    <property type="term" value="F:potassium ion binding"/>
    <property type="evidence" value="ECO:0007669"/>
    <property type="project" value="InterPro"/>
</dbReference>
<evidence type="ECO:0000256" key="7">
    <source>
        <dbReference type="ARBA" id="ARBA00022741"/>
    </source>
</evidence>
<dbReference type="Gene3D" id="3.20.20.60">
    <property type="entry name" value="Phosphoenolpyruvate-binding domains"/>
    <property type="match status" value="2"/>
</dbReference>
<feature type="domain" description="Pyruvate kinase C-terminal" evidence="15">
    <location>
        <begin position="904"/>
        <end position="1016"/>
    </location>
</feature>
<feature type="region of interest" description="Disordered" evidence="13">
    <location>
        <begin position="543"/>
        <end position="578"/>
    </location>
</feature>
<organism evidence="16 17">
    <name type="scientific">Halteria grandinella</name>
    <dbReference type="NCBI Taxonomy" id="5974"/>
    <lineage>
        <taxon>Eukaryota</taxon>
        <taxon>Sar</taxon>
        <taxon>Alveolata</taxon>
        <taxon>Ciliophora</taxon>
        <taxon>Intramacronucleata</taxon>
        <taxon>Spirotrichea</taxon>
        <taxon>Stichotrichia</taxon>
        <taxon>Sporadotrichida</taxon>
        <taxon>Halteriidae</taxon>
        <taxon>Halteria</taxon>
    </lineage>
</organism>
<reference evidence="16" key="1">
    <citation type="submission" date="2019-06" db="EMBL/GenBank/DDBJ databases">
        <authorList>
            <person name="Zheng W."/>
        </authorList>
    </citation>
    <scope>NUCLEOTIDE SEQUENCE</scope>
    <source>
        <strain evidence="16">QDHG01</strain>
    </source>
</reference>
<dbReference type="EC" id="2.7.1.40" evidence="4"/>
<keyword evidence="6" id="KW-0479">Metal-binding</keyword>
<keyword evidence="8" id="KW-0418">Kinase</keyword>
<evidence type="ECO:0000256" key="12">
    <source>
        <dbReference type="ARBA" id="ARBA00023317"/>
    </source>
</evidence>
<dbReference type="Gene3D" id="2.40.33.10">
    <property type="entry name" value="PK beta-barrel domain-like"/>
    <property type="match status" value="2"/>
</dbReference>
<feature type="domain" description="Pyruvate kinase barrel" evidence="14">
    <location>
        <begin position="152"/>
        <end position="302"/>
    </location>
</feature>
<comment type="pathway">
    <text evidence="2">Carbohydrate degradation; glycolysis; pyruvate from D-glyceraldehyde 3-phosphate: step 5/5.</text>
</comment>
<evidence type="ECO:0000313" key="17">
    <source>
        <dbReference type="Proteomes" id="UP000785679"/>
    </source>
</evidence>
<dbReference type="GO" id="GO:0005524">
    <property type="term" value="F:ATP binding"/>
    <property type="evidence" value="ECO:0007669"/>
    <property type="project" value="UniProtKB-KW"/>
</dbReference>
<dbReference type="AlphaFoldDB" id="A0A8J8T7F7"/>
<evidence type="ECO:0000256" key="2">
    <source>
        <dbReference type="ARBA" id="ARBA00004997"/>
    </source>
</evidence>
<evidence type="ECO:0000313" key="16">
    <source>
        <dbReference type="EMBL" id="TNV84500.1"/>
    </source>
</evidence>
<keyword evidence="12" id="KW-0670">Pyruvate</keyword>
<keyword evidence="11" id="KW-0324">Glycolysis</keyword>
<keyword evidence="9" id="KW-0067">ATP-binding</keyword>
<dbReference type="Pfam" id="PF00224">
    <property type="entry name" value="PK"/>
    <property type="match status" value="2"/>
</dbReference>
<dbReference type="InterPro" id="IPR015806">
    <property type="entry name" value="Pyrv_Knase_insert_dom_sf"/>
</dbReference>
<dbReference type="OrthoDB" id="108365at2759"/>
<dbReference type="InterPro" id="IPR015813">
    <property type="entry name" value="Pyrv/PenolPyrv_kinase-like_dom"/>
</dbReference>
<dbReference type="InterPro" id="IPR036918">
    <property type="entry name" value="Pyrv_Knase_C_sf"/>
</dbReference>
<evidence type="ECO:0000256" key="11">
    <source>
        <dbReference type="ARBA" id="ARBA00023152"/>
    </source>
</evidence>
<dbReference type="InterPro" id="IPR011037">
    <property type="entry name" value="Pyrv_Knase-like_insert_dom_sf"/>
</dbReference>
<evidence type="ECO:0000256" key="8">
    <source>
        <dbReference type="ARBA" id="ARBA00022777"/>
    </source>
</evidence>
<dbReference type="GO" id="GO:0016301">
    <property type="term" value="F:kinase activity"/>
    <property type="evidence" value="ECO:0007669"/>
    <property type="project" value="UniProtKB-KW"/>
</dbReference>
<evidence type="ECO:0000259" key="15">
    <source>
        <dbReference type="Pfam" id="PF02887"/>
    </source>
</evidence>
<proteinExistence type="inferred from homology"/>
<evidence type="ECO:0000256" key="9">
    <source>
        <dbReference type="ARBA" id="ARBA00022840"/>
    </source>
</evidence>
<keyword evidence="5" id="KW-0808">Transferase</keyword>
<dbReference type="InterPro" id="IPR040442">
    <property type="entry name" value="Pyrv_kinase-like_dom_sf"/>
</dbReference>
<dbReference type="Proteomes" id="UP000785679">
    <property type="component" value="Unassembled WGS sequence"/>
</dbReference>
<comment type="similarity">
    <text evidence="3">Belongs to the pyruvate kinase family.</text>
</comment>
<feature type="compositionally biased region" description="Low complexity" evidence="13">
    <location>
        <begin position="543"/>
        <end position="557"/>
    </location>
</feature>
<gene>
    <name evidence="16" type="ORF">FGO68_gene7920</name>
</gene>
<feature type="domain" description="Pyruvate kinase barrel" evidence="14">
    <location>
        <begin position="663"/>
        <end position="852"/>
    </location>
</feature>
<feature type="region of interest" description="Disordered" evidence="13">
    <location>
        <begin position="30"/>
        <end position="56"/>
    </location>
</feature>
<name>A0A8J8T7F7_HALGN</name>
<evidence type="ECO:0000256" key="4">
    <source>
        <dbReference type="ARBA" id="ARBA00012142"/>
    </source>
</evidence>
<dbReference type="SUPFAM" id="SSF50800">
    <property type="entry name" value="PK beta-barrel domain-like"/>
    <property type="match status" value="1"/>
</dbReference>
<dbReference type="EMBL" id="RRYP01002707">
    <property type="protein sequence ID" value="TNV84500.1"/>
    <property type="molecule type" value="Genomic_DNA"/>
</dbReference>
<comment type="caution">
    <text evidence="16">The sequence shown here is derived from an EMBL/GenBank/DDBJ whole genome shotgun (WGS) entry which is preliminary data.</text>
</comment>
<sequence length="1018" mass="114174">MDIQSKLKIMYERASRESFSYRFYKKGEFRNQHAEDEDDQHFQQAPDAADHMNQDDQQHQVTDQRFRQVEWFNRNNAQEPPSQGGVIELDGPMLQPRGAGEHHHLANTRRSSSKLSTTHHLHQQRQQDLLMSILSMNKGGAFAPQNADIRLRSTKIICTLGRITRSEEAIAKMIKKGMNVARINMNYFEIHEQNEMISNIRSAALKEDKDVAIMIDLKGPLIRTLGFKDTMYSIRVTTGQEVRVSTNKGLKGDDDMFGIDYDNIHEKLIVGDKILVDYGGVVLTVVGFESEKTYLRRKKQELSSNNQQSNNLQSFSNTDLENPQLELSPPPKTGFSGAAPQNQSSLFLKGHNMSQDDTDLPPFVGRRKEIEELVDEENRDDESLERKSHGSQEGEEEDDPLQKEQIFPSVNRIDSHQNKMLAEELEQEEAIFNEVLKKRYQGFNAQKLSMMADRARHNKGTNLGGTFIEGSSPVSPGDLLHSKGRLDSYRLRRNTNTELDALYVKDDYSLTQRKFGQGGKAFKTLIPNKEYLSKKRMSRDVTGIGLSGLTSPGPGSTRLSQRSRKSISPQSGRGALNQGIGATHSAFHQQPHYNFEIASQRSQKSNEQLDINSTQALNNVLSAQTPALNQFSSLDVNMASTLQRIPSESSSTFLDLSQPLVQKERILIICRVENDGEIKENKPIYIPRLHWQKDLKLSVLGPNDVKVLHNSIQQGVNMIAVSCVESKDDLTYVKKILGSKGQQIKVLAKLQSQRALENFDQILEASDGIIIARGYLGLSLDLEDVVYVQKYIIKKCNTHGKPVLISTQILESMVTKLIPSRSEVVDISNAVYDGVDSLILSPETASGVFYEQATDTMSQICLEAERHINYLKRYHDQQRLLRMHLYQATLDKSADLSLQWSTEDTISSCAVKASFDVKASLIIVFTYSGITARKVAKHKPKCPVMAVTPNEWAAKSMLLHRGVYSMVVGSLIGSDTLITKVLEHCGKSGFIVQGDYVVITSGLSGTVGSTNLLKIIKV</sequence>
<feature type="region of interest" description="Disordered" evidence="13">
    <location>
        <begin position="299"/>
        <end position="343"/>
    </location>
</feature>
<dbReference type="UniPathway" id="UPA00109">
    <property type="reaction ID" value="UER00188"/>
</dbReference>
<feature type="compositionally biased region" description="Low complexity" evidence="13">
    <location>
        <begin position="302"/>
        <end position="317"/>
    </location>
</feature>
<comment type="cofactor">
    <cofactor evidence="1">
        <name>K(+)</name>
        <dbReference type="ChEBI" id="CHEBI:29103"/>
    </cofactor>
</comment>
<feature type="compositionally biased region" description="Acidic residues" evidence="13">
    <location>
        <begin position="372"/>
        <end position="383"/>
    </location>
</feature>
<feature type="region of interest" description="Disordered" evidence="13">
    <location>
        <begin position="372"/>
        <end position="403"/>
    </location>
</feature>
<evidence type="ECO:0000256" key="1">
    <source>
        <dbReference type="ARBA" id="ARBA00001958"/>
    </source>
</evidence>
<evidence type="ECO:0000256" key="5">
    <source>
        <dbReference type="ARBA" id="ARBA00022679"/>
    </source>
</evidence>
<evidence type="ECO:0000256" key="3">
    <source>
        <dbReference type="ARBA" id="ARBA00008663"/>
    </source>
</evidence>
<dbReference type="InterPro" id="IPR015793">
    <property type="entry name" value="Pyrv_Knase_brl"/>
</dbReference>
<dbReference type="Gene3D" id="3.40.1380.20">
    <property type="entry name" value="Pyruvate kinase, C-terminal domain"/>
    <property type="match status" value="1"/>
</dbReference>
<dbReference type="Pfam" id="PF02887">
    <property type="entry name" value="PK_C"/>
    <property type="match status" value="1"/>
</dbReference>
<evidence type="ECO:0000256" key="10">
    <source>
        <dbReference type="ARBA" id="ARBA00022842"/>
    </source>
</evidence>
<dbReference type="PANTHER" id="PTHR11817">
    <property type="entry name" value="PYRUVATE KINASE"/>
    <property type="match status" value="1"/>
</dbReference>
<keyword evidence="17" id="KW-1185">Reference proteome</keyword>
<dbReference type="InterPro" id="IPR001697">
    <property type="entry name" value="Pyr_Knase"/>
</dbReference>
<dbReference type="GO" id="GO:0004743">
    <property type="term" value="F:pyruvate kinase activity"/>
    <property type="evidence" value="ECO:0007669"/>
    <property type="project" value="UniProtKB-EC"/>
</dbReference>
<dbReference type="SUPFAM" id="SSF52935">
    <property type="entry name" value="PK C-terminal domain-like"/>
    <property type="match status" value="1"/>
</dbReference>